<dbReference type="InterPro" id="IPR058163">
    <property type="entry name" value="LysR-type_TF_proteobact-type"/>
</dbReference>
<proteinExistence type="inferred from homology"/>
<evidence type="ECO:0000313" key="6">
    <source>
        <dbReference type="EMBL" id="ODS02726.1"/>
    </source>
</evidence>
<organism evidence="6 7">
    <name type="scientific">Methyloceanibacter marginalis</name>
    <dbReference type="NCBI Taxonomy" id="1774971"/>
    <lineage>
        <taxon>Bacteria</taxon>
        <taxon>Pseudomonadati</taxon>
        <taxon>Pseudomonadota</taxon>
        <taxon>Alphaproteobacteria</taxon>
        <taxon>Hyphomicrobiales</taxon>
        <taxon>Hyphomicrobiaceae</taxon>
        <taxon>Methyloceanibacter</taxon>
    </lineage>
</organism>
<evidence type="ECO:0000259" key="5">
    <source>
        <dbReference type="PROSITE" id="PS50931"/>
    </source>
</evidence>
<accession>A0A1E3WAC3</accession>
<dbReference type="PROSITE" id="PS50931">
    <property type="entry name" value="HTH_LYSR"/>
    <property type="match status" value="1"/>
</dbReference>
<dbReference type="FunFam" id="3.40.190.10:FF:000017">
    <property type="entry name" value="Glycine cleavage system transcriptional activator"/>
    <property type="match status" value="1"/>
</dbReference>
<dbReference type="GO" id="GO:0003700">
    <property type="term" value="F:DNA-binding transcription factor activity"/>
    <property type="evidence" value="ECO:0007669"/>
    <property type="project" value="InterPro"/>
</dbReference>
<dbReference type="Proteomes" id="UP000095042">
    <property type="component" value="Unassembled WGS sequence"/>
</dbReference>
<dbReference type="PANTHER" id="PTHR30537">
    <property type="entry name" value="HTH-TYPE TRANSCRIPTIONAL REGULATOR"/>
    <property type="match status" value="1"/>
</dbReference>
<dbReference type="InterPro" id="IPR036388">
    <property type="entry name" value="WH-like_DNA-bd_sf"/>
</dbReference>
<dbReference type="RefSeq" id="WP_069624080.1">
    <property type="nucleotide sequence ID" value="NZ_LPWD01000244.1"/>
</dbReference>
<keyword evidence="7" id="KW-1185">Reference proteome</keyword>
<reference evidence="6 7" key="1">
    <citation type="journal article" date="2016" name="Environ. Microbiol.">
        <title>New Methyloceanibacter diversity from North Sea sediments includes methanotroph containing solely the soluble methane monooxygenase.</title>
        <authorList>
            <person name="Vekeman B."/>
            <person name="Kerckhof F.M."/>
            <person name="Cremers G."/>
            <person name="de Vos P."/>
            <person name="Vandamme P."/>
            <person name="Boon N."/>
            <person name="Op den Camp H.J."/>
            <person name="Heylen K."/>
        </authorList>
    </citation>
    <scope>NUCLEOTIDE SEQUENCE [LARGE SCALE GENOMIC DNA]</scope>
    <source>
        <strain evidence="6 7">R-67177</strain>
    </source>
</reference>
<dbReference type="GO" id="GO:0006351">
    <property type="term" value="P:DNA-templated transcription"/>
    <property type="evidence" value="ECO:0007669"/>
    <property type="project" value="TreeGrafter"/>
</dbReference>
<dbReference type="NCBIfam" id="NF008352">
    <property type="entry name" value="PRK11139.1"/>
    <property type="match status" value="1"/>
</dbReference>
<dbReference type="GO" id="GO:0043565">
    <property type="term" value="F:sequence-specific DNA binding"/>
    <property type="evidence" value="ECO:0007669"/>
    <property type="project" value="TreeGrafter"/>
</dbReference>
<sequence length="300" mass="32692">MAHPIPPLPSLRAFEATGRLLSFRKAAEELSITRSAVSHQIHALEEALSVRLLERSTRGVSLTPAGQAFLPEIQAALGRLATAIADLRRPSPNEPLTISLLPTFAVRWLIPRLGAFRRRYPDIEVRLDASLEVAKFAGSDVDLAIRYGRGDWPGLHSERLIAESLILVCSPGLLQGPVPLKEPSDLAHHVLLHNSSHPEDWSLWLRAAAVTGVDLDRGPSFAYAELLLRAAAEGLGVALVPSHLAEGDLATGSLVAPFDFTYDSGFSYWLVCPIQALDDRRVAAFREWLLGEIDGRAMPS</sequence>
<dbReference type="InterPro" id="IPR005119">
    <property type="entry name" value="LysR_subst-bd"/>
</dbReference>
<evidence type="ECO:0000256" key="1">
    <source>
        <dbReference type="ARBA" id="ARBA00009437"/>
    </source>
</evidence>
<evidence type="ECO:0000256" key="2">
    <source>
        <dbReference type="ARBA" id="ARBA00023015"/>
    </source>
</evidence>
<dbReference type="OrthoDB" id="9793571at2"/>
<gene>
    <name evidence="6" type="ORF">AUC71_13805</name>
</gene>
<dbReference type="FunFam" id="1.10.10.10:FF:000001">
    <property type="entry name" value="LysR family transcriptional regulator"/>
    <property type="match status" value="1"/>
</dbReference>
<protein>
    <recommendedName>
        <fullName evidence="5">HTH lysR-type domain-containing protein</fullName>
    </recommendedName>
</protein>
<dbReference type="Gene3D" id="1.10.10.10">
    <property type="entry name" value="Winged helix-like DNA-binding domain superfamily/Winged helix DNA-binding domain"/>
    <property type="match status" value="1"/>
</dbReference>
<evidence type="ECO:0000256" key="4">
    <source>
        <dbReference type="ARBA" id="ARBA00023163"/>
    </source>
</evidence>
<name>A0A1E3WAC3_9HYPH</name>
<keyword evidence="4" id="KW-0804">Transcription</keyword>
<dbReference type="InterPro" id="IPR000847">
    <property type="entry name" value="LysR_HTH_N"/>
</dbReference>
<dbReference type="Pfam" id="PF03466">
    <property type="entry name" value="LysR_substrate"/>
    <property type="match status" value="1"/>
</dbReference>
<keyword evidence="3" id="KW-0238">DNA-binding</keyword>
<comment type="caution">
    <text evidence="6">The sequence shown here is derived from an EMBL/GenBank/DDBJ whole genome shotgun (WGS) entry which is preliminary data.</text>
</comment>
<comment type="similarity">
    <text evidence="1">Belongs to the LysR transcriptional regulatory family.</text>
</comment>
<dbReference type="PANTHER" id="PTHR30537:SF74">
    <property type="entry name" value="HTH-TYPE TRANSCRIPTIONAL REGULATOR TRPI"/>
    <property type="match status" value="1"/>
</dbReference>
<evidence type="ECO:0000256" key="3">
    <source>
        <dbReference type="ARBA" id="ARBA00023125"/>
    </source>
</evidence>
<evidence type="ECO:0000313" key="7">
    <source>
        <dbReference type="Proteomes" id="UP000095042"/>
    </source>
</evidence>
<feature type="domain" description="HTH lysR-type" evidence="5">
    <location>
        <begin position="6"/>
        <end position="63"/>
    </location>
</feature>
<dbReference type="PRINTS" id="PR00039">
    <property type="entry name" value="HTHLYSR"/>
</dbReference>
<dbReference type="SUPFAM" id="SSF46785">
    <property type="entry name" value="Winged helix' DNA-binding domain"/>
    <property type="match status" value="1"/>
</dbReference>
<dbReference type="SUPFAM" id="SSF53850">
    <property type="entry name" value="Periplasmic binding protein-like II"/>
    <property type="match status" value="1"/>
</dbReference>
<dbReference type="InterPro" id="IPR036390">
    <property type="entry name" value="WH_DNA-bd_sf"/>
</dbReference>
<dbReference type="Gene3D" id="3.40.190.10">
    <property type="entry name" value="Periplasmic binding protein-like II"/>
    <property type="match status" value="2"/>
</dbReference>
<dbReference type="CDD" id="cd08432">
    <property type="entry name" value="PBP2_GcdR_TrpI_HvrB_AmpR_like"/>
    <property type="match status" value="1"/>
</dbReference>
<dbReference type="AlphaFoldDB" id="A0A1E3WAC3"/>
<dbReference type="Pfam" id="PF00126">
    <property type="entry name" value="HTH_1"/>
    <property type="match status" value="1"/>
</dbReference>
<keyword evidence="2" id="KW-0805">Transcription regulation</keyword>
<dbReference type="EMBL" id="LPWD01000244">
    <property type="protein sequence ID" value="ODS02726.1"/>
    <property type="molecule type" value="Genomic_DNA"/>
</dbReference>